<reference evidence="2 3" key="1">
    <citation type="submission" date="2018-10" db="EMBL/GenBank/DDBJ databases">
        <title>Complete genome sequence of Malassezia restricta CBS 7877.</title>
        <authorList>
            <person name="Morand S.C."/>
            <person name="Bertignac M."/>
            <person name="Iltis A."/>
            <person name="Kolder I."/>
            <person name="Pirovano W."/>
            <person name="Jourdain R."/>
            <person name="Clavaud C."/>
        </authorList>
    </citation>
    <scope>NUCLEOTIDE SEQUENCE [LARGE SCALE GENOMIC DNA]</scope>
    <source>
        <strain evidence="2 3">CBS 7877</strain>
    </source>
</reference>
<dbReference type="SUPFAM" id="SSF51430">
    <property type="entry name" value="NAD(P)-linked oxidoreductase"/>
    <property type="match status" value="1"/>
</dbReference>
<gene>
    <name evidence="2" type="primary">YPR1</name>
    <name evidence="2" type="ORF">DNF11_3380</name>
</gene>
<accession>A0A3G2S8Z2</accession>
<organism evidence="2 3">
    <name type="scientific">Malassezia restricta (strain ATCC 96810 / NBRC 103918 / CBS 7877)</name>
    <name type="common">Seborrheic dermatitis infection agent</name>
    <dbReference type="NCBI Taxonomy" id="425264"/>
    <lineage>
        <taxon>Eukaryota</taxon>
        <taxon>Fungi</taxon>
        <taxon>Dikarya</taxon>
        <taxon>Basidiomycota</taxon>
        <taxon>Ustilaginomycotina</taxon>
        <taxon>Malasseziomycetes</taxon>
        <taxon>Malasseziales</taxon>
        <taxon>Malasseziaceae</taxon>
        <taxon>Malassezia</taxon>
    </lineage>
</organism>
<dbReference type="OrthoDB" id="5945798at2759"/>
<dbReference type="EC" id="1.1.1.-" evidence="2"/>
<dbReference type="EMBL" id="CP033153">
    <property type="protein sequence ID" value="AYO44330.1"/>
    <property type="molecule type" value="Genomic_DNA"/>
</dbReference>
<evidence type="ECO:0000259" key="1">
    <source>
        <dbReference type="Pfam" id="PF00248"/>
    </source>
</evidence>
<evidence type="ECO:0000313" key="3">
    <source>
        <dbReference type="Proteomes" id="UP000269793"/>
    </source>
</evidence>
<dbReference type="CDD" id="cd19071">
    <property type="entry name" value="AKR_AKR1-5-like"/>
    <property type="match status" value="1"/>
</dbReference>
<dbReference type="PRINTS" id="PR00069">
    <property type="entry name" value="ALDKETRDTASE"/>
</dbReference>
<sequence>MYLMHWPQATMPDQRFKSDDSIDYIKTWKAMEQLLKTRAGKVKGIGVSNFSVKTLTELLKHAEIVPAMNQIETHPYNQDRDLVRLCQEKGIVVTAYSPLGMALSPMPEDRDIVSVAQATGVTPEQIILSWNVQRHVVVIPKSLNPVHIEQNMKMVKLNEEQTQRIDAIANDPERRCRRFCPAYDPQTDTVAGWTYEQLGWEKP</sequence>
<keyword evidence="3" id="KW-1185">Reference proteome</keyword>
<evidence type="ECO:0000313" key="2">
    <source>
        <dbReference type="EMBL" id="AYO44330.1"/>
    </source>
</evidence>
<dbReference type="VEuPathDB" id="FungiDB:DNF11_3380"/>
<dbReference type="Gene3D" id="3.20.20.100">
    <property type="entry name" value="NADP-dependent oxidoreductase domain"/>
    <property type="match status" value="1"/>
</dbReference>
<dbReference type="AlphaFoldDB" id="A0A3G2S8Z2"/>
<name>A0A3G2S8Z2_MALR7</name>
<dbReference type="GO" id="GO:0016491">
    <property type="term" value="F:oxidoreductase activity"/>
    <property type="evidence" value="ECO:0007669"/>
    <property type="project" value="UniProtKB-KW"/>
</dbReference>
<dbReference type="InterPro" id="IPR023210">
    <property type="entry name" value="NADP_OxRdtase_dom"/>
</dbReference>
<dbReference type="Pfam" id="PF00248">
    <property type="entry name" value="Aldo_ket_red"/>
    <property type="match status" value="1"/>
</dbReference>
<keyword evidence="2" id="KW-0560">Oxidoreductase</keyword>
<dbReference type="Proteomes" id="UP000269793">
    <property type="component" value="Chromosome VI"/>
</dbReference>
<proteinExistence type="predicted"/>
<protein>
    <submittedName>
        <fullName evidence="2">Reductase 1</fullName>
        <ecNumber evidence="2">1.1.1.-</ecNumber>
    </submittedName>
</protein>
<dbReference type="PANTHER" id="PTHR11732">
    <property type="entry name" value="ALDO/KETO REDUCTASE"/>
    <property type="match status" value="1"/>
</dbReference>
<dbReference type="InterPro" id="IPR036812">
    <property type="entry name" value="NAD(P)_OxRdtase_dom_sf"/>
</dbReference>
<feature type="domain" description="NADP-dependent oxidoreductase" evidence="1">
    <location>
        <begin position="1"/>
        <end position="169"/>
    </location>
</feature>
<dbReference type="InterPro" id="IPR020471">
    <property type="entry name" value="AKR"/>
</dbReference>
<dbReference type="STRING" id="425264.A0A3G2S8Z2"/>